<dbReference type="GO" id="GO:0003676">
    <property type="term" value="F:nucleic acid binding"/>
    <property type="evidence" value="ECO:0007669"/>
    <property type="project" value="InterPro"/>
</dbReference>
<dbReference type="SUPFAM" id="SSF82708">
    <property type="entry name" value="R3H domain"/>
    <property type="match status" value="1"/>
</dbReference>
<dbReference type="STRING" id="13333.W1PWS8"/>
<dbReference type="HOGENOM" id="CLU_1108393_0_0_1"/>
<proteinExistence type="predicted"/>
<accession>W1PWS8</accession>
<dbReference type="EMBL" id="KI392614">
    <property type="protein sequence ID" value="ERN12354.1"/>
    <property type="molecule type" value="Genomic_DNA"/>
</dbReference>
<dbReference type="InterPro" id="IPR025952">
    <property type="entry name" value="R3H-assoc_dom"/>
</dbReference>
<dbReference type="Proteomes" id="UP000017836">
    <property type="component" value="Unassembled WGS sequence"/>
</dbReference>
<dbReference type="AlphaFoldDB" id="W1PWS8"/>
<dbReference type="PANTHER" id="PTHR32019:SF2">
    <property type="entry name" value="R3H DOMAIN-CONTAINING PROTEIN 4"/>
    <property type="match status" value="1"/>
</dbReference>
<keyword evidence="3" id="KW-1185">Reference proteome</keyword>
<name>W1PWS8_AMBTC</name>
<feature type="domain" description="R3H-associated N-terminal" evidence="1">
    <location>
        <begin position="33"/>
        <end position="153"/>
    </location>
</feature>
<sequence length="244" mass="27774">MASSGLVAREGIPFPHVVSDPNSGESSRSRGALIEKKIEFLESFSNKISNRRSRRWLNDHLLIELVPPLSADEIRGLFAPPPWGEGTTSSPFCMSNMGDWDSFRNIDMDKEASLVKSMENSATERKQHNVSDRMAALRAWQRVDHRTRDALRHSFLSNLIDSYEERIRTYVKEGGDGEVLVLQVEDPFHRLLLHGICEFYDLVSVTVDNFTGTRKEAKPSKVGGQHSPFYELYKWTSNRNACFP</sequence>
<organism evidence="2 3">
    <name type="scientific">Amborella trichopoda</name>
    <dbReference type="NCBI Taxonomy" id="13333"/>
    <lineage>
        <taxon>Eukaryota</taxon>
        <taxon>Viridiplantae</taxon>
        <taxon>Streptophyta</taxon>
        <taxon>Embryophyta</taxon>
        <taxon>Tracheophyta</taxon>
        <taxon>Spermatophyta</taxon>
        <taxon>Magnoliopsida</taxon>
        <taxon>Amborellales</taxon>
        <taxon>Amborellaceae</taxon>
        <taxon>Amborella</taxon>
    </lineage>
</organism>
<reference evidence="3" key="1">
    <citation type="journal article" date="2013" name="Science">
        <title>The Amborella genome and the evolution of flowering plants.</title>
        <authorList>
            <consortium name="Amborella Genome Project"/>
        </authorList>
    </citation>
    <scope>NUCLEOTIDE SEQUENCE [LARGE SCALE GENOMIC DNA]</scope>
</reference>
<dbReference type="PANTHER" id="PTHR32019">
    <property type="entry name" value="R3H DOMAIN-CONTAINING PROTEIN 4"/>
    <property type="match status" value="1"/>
</dbReference>
<dbReference type="InterPro" id="IPR036867">
    <property type="entry name" value="R3H_dom_sf"/>
</dbReference>
<dbReference type="eggNOG" id="ENOG502QQ6J">
    <property type="taxonomic scope" value="Eukaryota"/>
</dbReference>
<dbReference type="Gramene" id="ERN12354">
    <property type="protein sequence ID" value="ERN12354"/>
    <property type="gene ID" value="AMTR_s00025p00086340"/>
</dbReference>
<dbReference type="InterPro" id="IPR039629">
    <property type="entry name" value="R3HDM4"/>
</dbReference>
<evidence type="ECO:0000313" key="2">
    <source>
        <dbReference type="EMBL" id="ERN12354.1"/>
    </source>
</evidence>
<dbReference type="OMA" id="WRTTSIK"/>
<dbReference type="CDD" id="cd02325">
    <property type="entry name" value="R3H"/>
    <property type="match status" value="1"/>
</dbReference>
<evidence type="ECO:0000313" key="3">
    <source>
        <dbReference type="Proteomes" id="UP000017836"/>
    </source>
</evidence>
<protein>
    <recommendedName>
        <fullName evidence="1">R3H-associated N-terminal domain-containing protein</fullName>
    </recommendedName>
</protein>
<dbReference type="Pfam" id="PF13902">
    <property type="entry name" value="R3H-assoc"/>
    <property type="match status" value="1"/>
</dbReference>
<evidence type="ECO:0000259" key="1">
    <source>
        <dbReference type="Pfam" id="PF13902"/>
    </source>
</evidence>
<gene>
    <name evidence="2" type="ORF">AMTR_s00025p00086340</name>
</gene>